<feature type="domain" description="Fibronectin type-III" evidence="14">
    <location>
        <begin position="403"/>
        <end position="494"/>
    </location>
</feature>
<dbReference type="Gene3D" id="3.90.190.10">
    <property type="entry name" value="Protein tyrosine phosphatase superfamily"/>
    <property type="match status" value="2"/>
</dbReference>
<feature type="domain" description="Tyrosine specific protein phosphatases" evidence="13">
    <location>
        <begin position="1348"/>
        <end position="1393"/>
    </location>
</feature>
<evidence type="ECO:0000313" key="16">
    <source>
        <dbReference type="Proteomes" id="UP001519460"/>
    </source>
</evidence>
<dbReference type="GO" id="GO:0016020">
    <property type="term" value="C:membrane"/>
    <property type="evidence" value="ECO:0007669"/>
    <property type="project" value="UniProtKB-SubCell"/>
</dbReference>
<evidence type="ECO:0000256" key="6">
    <source>
        <dbReference type="ARBA" id="ARBA00022801"/>
    </source>
</evidence>
<dbReference type="SMART" id="SM00261">
    <property type="entry name" value="FU"/>
    <property type="match status" value="2"/>
</dbReference>
<feature type="domain" description="Tyrosine-protein phosphatase" evidence="12">
    <location>
        <begin position="879"/>
        <end position="1134"/>
    </location>
</feature>
<evidence type="ECO:0000256" key="4">
    <source>
        <dbReference type="ARBA" id="ARBA00022692"/>
    </source>
</evidence>
<dbReference type="SMART" id="SM00194">
    <property type="entry name" value="PTPc"/>
    <property type="match status" value="2"/>
</dbReference>
<evidence type="ECO:0000259" key="12">
    <source>
        <dbReference type="PROSITE" id="PS50055"/>
    </source>
</evidence>
<keyword evidence="4" id="KW-0812">Transmembrane</keyword>
<dbReference type="Pfam" id="PF00102">
    <property type="entry name" value="Y_phosphatase"/>
    <property type="match status" value="2"/>
</dbReference>
<dbReference type="InterPro" id="IPR029021">
    <property type="entry name" value="Prot-tyrosine_phosphatase-like"/>
</dbReference>
<keyword evidence="5" id="KW-0732">Signal</keyword>
<dbReference type="InterPro" id="IPR036116">
    <property type="entry name" value="FN3_sf"/>
</dbReference>
<dbReference type="InterPro" id="IPR006212">
    <property type="entry name" value="Furin_repeat"/>
</dbReference>
<evidence type="ECO:0000256" key="7">
    <source>
        <dbReference type="ARBA" id="ARBA00022912"/>
    </source>
</evidence>
<evidence type="ECO:0000256" key="5">
    <source>
        <dbReference type="ARBA" id="ARBA00022729"/>
    </source>
</evidence>
<dbReference type="PROSITE" id="PS00383">
    <property type="entry name" value="TYR_PHOSPHATASE_1"/>
    <property type="match status" value="1"/>
</dbReference>
<feature type="domain" description="Tyrosine specific protein phosphatases" evidence="13">
    <location>
        <begin position="1051"/>
        <end position="1125"/>
    </location>
</feature>
<organism evidence="15 16">
    <name type="scientific">Batillaria attramentaria</name>
    <dbReference type="NCBI Taxonomy" id="370345"/>
    <lineage>
        <taxon>Eukaryota</taxon>
        <taxon>Metazoa</taxon>
        <taxon>Spiralia</taxon>
        <taxon>Lophotrochozoa</taxon>
        <taxon>Mollusca</taxon>
        <taxon>Gastropoda</taxon>
        <taxon>Caenogastropoda</taxon>
        <taxon>Sorbeoconcha</taxon>
        <taxon>Cerithioidea</taxon>
        <taxon>Batillariidae</taxon>
        <taxon>Batillaria</taxon>
    </lineage>
</organism>
<evidence type="ECO:0000256" key="2">
    <source>
        <dbReference type="ARBA" id="ARBA00013064"/>
    </source>
</evidence>
<evidence type="ECO:0000256" key="10">
    <source>
        <dbReference type="ARBA" id="ARBA00023180"/>
    </source>
</evidence>
<evidence type="ECO:0000259" key="14">
    <source>
        <dbReference type="PROSITE" id="PS50853"/>
    </source>
</evidence>
<evidence type="ECO:0000313" key="15">
    <source>
        <dbReference type="EMBL" id="KAK7497042.1"/>
    </source>
</evidence>
<feature type="domain" description="Tyrosine-protein phosphatase" evidence="12">
    <location>
        <begin position="1166"/>
        <end position="1394"/>
    </location>
</feature>
<dbReference type="Proteomes" id="UP001519460">
    <property type="component" value="Unassembled WGS sequence"/>
</dbReference>
<gene>
    <name evidence="15" type="ORF">BaRGS_00011778</name>
</gene>
<evidence type="ECO:0000256" key="3">
    <source>
        <dbReference type="ARBA" id="ARBA00022536"/>
    </source>
</evidence>
<evidence type="ECO:0000256" key="1">
    <source>
        <dbReference type="ARBA" id="ARBA00004167"/>
    </source>
</evidence>
<keyword evidence="6" id="KW-0378">Hydrolase</keyword>
<dbReference type="InterPro" id="IPR003961">
    <property type="entry name" value="FN3_dom"/>
</dbReference>
<dbReference type="Gene3D" id="2.170.300.10">
    <property type="entry name" value="Tie2 ligand-binding domain superfamily"/>
    <property type="match status" value="1"/>
</dbReference>
<proteinExistence type="predicted"/>
<dbReference type="PROSITE" id="PS50056">
    <property type="entry name" value="TYR_PHOSPHATASE_2"/>
    <property type="match status" value="2"/>
</dbReference>
<evidence type="ECO:0000256" key="11">
    <source>
        <dbReference type="ARBA" id="ARBA00051722"/>
    </source>
</evidence>
<feature type="domain" description="Fibronectin type-III" evidence="14">
    <location>
        <begin position="495"/>
        <end position="591"/>
    </location>
</feature>
<evidence type="ECO:0000256" key="9">
    <source>
        <dbReference type="ARBA" id="ARBA00023136"/>
    </source>
</evidence>
<dbReference type="EMBL" id="JACVVK020000062">
    <property type="protein sequence ID" value="KAK7497042.1"/>
    <property type="molecule type" value="Genomic_DNA"/>
</dbReference>
<dbReference type="SMART" id="SM00404">
    <property type="entry name" value="PTPc_motif"/>
    <property type="match status" value="2"/>
</dbReference>
<sequence>MVDQGPVQNTVESVLNISETPDPCLQCPANSYCFVGSVFRCVACNEACDGCTGPGPDECKACKGGYQALGGTCVRKYHNTDCNGTCHCLDDSACNSVTGECQGKCKKGYYAPPQCQDRCTDGFYGIDCLEVCHCLNDSVCEPELGFCPGNQCHPDWTSVGCGKRLPKLALPPEVVVSTCRYLTVHWRAWNTDDDFGDLPIAEYRLYMLLNGTDPNTGWKPVTTLSHDPSATSYEVNVTSLQGDAYYRFRVNVHYSDDNKVVERASWGLASELYQVPCTTTTEPPPVTIPIILGTEVFDNMAASNEPDGSMGVTWSLDPDLRRFSWNVTLEYQVIGKGDCQTVDDANITSVPVDQTDVSFRVPRPEPWSKYRFTLFAQGNGIISAVNGTESIEAISGEVAPTGVVSSFRLSDTQTRSVTLAWNRVPCAQRGGVLVRYDVTIRPQAGPALSLVTNVTSVTVDGLDPFTNHTANVRYVNSVGAGPYSQDFQFTTLEGIPGPVTINSLVPTESTIVVNFNPPTEANGIIIEYHVLYSELPDFNDTGTATYIACSPQACALKGLNPYTVYYVKVRARTSAGVGPYGQPTQVRTLQARPFPPASLSQNNRTSSCIGIMWDPPDQSSITVIGYTVTLTELGTGLGVVNTTQLDASVTQYVRCGLKPGTSYNVSMYSRSGGGAGERAWAVFTTEHTDPAPPPAPLLVNVSTTTAVVQLSGVVVQPGIDLAYQVEVERIQAGARKKRHPQVPGRVTAQLTRAEVGESYVLVIGDGKTYGGYSNDALLPGQQYNVYYVVLSTFNNETNDDKVDGVLIGVIVALAPPYIELDEEKKKPTLPKAEYDPEKYWNQITSTRESRYIVAGRECLPDSQIAPIGLAQPGAPKVTFRKEFHSLPHKFEQATTLQAEQHPDRNRFPHILPYDHSRVELTKDSNSRCPYINANYMSGYKRQRAYIAAQSPYNDVTAVDFWRLIHQLGLKTVVMIANVVEDNIVKCTQFWPEQEGKVTIGRFLLELLEEMVYADFTVRDISVREGREQHGRIVRLFEFTSWPDHGVPSDPIPFLDMRYKVRQYHGDDPGPILVHCGTGVARTGVFIAVDALIDQYAAEGRISVFSFVRKMRKERPLMVRTYKQYVFIYESIFEEFHAGDTMVDTETLKPKYHEWTQKNYKTSRSYLRDQFQLLQRLTRGPEEAECAAALLPLNAHRNRYPDVVPSDLHRPVLMTPASLSKTDYINAVFVDGYRKRNQFILTQTPLHTTIVDFWRLVYDYRVQTVVMMENYRHESDTCAEYWPTDVNMKQWEPFFIETTAAFQEENVTIRNLKLRNTQRPNEPPRLLRQFQFNAWADNSFTPISKTMAMDLLDLVLDYQENSESPNSPIVVHCEDGATHSGMFVALSLVVDDYDQFRFCYKTLWDYMNLRMPGGTFTETLGQTKTDKLYGVASLSLTSYQDSL</sequence>
<dbReference type="SMART" id="SM00060">
    <property type="entry name" value="FN3"/>
    <property type="match status" value="6"/>
</dbReference>
<dbReference type="SUPFAM" id="SSF52799">
    <property type="entry name" value="(Phosphotyrosine protein) phosphatases II"/>
    <property type="match status" value="2"/>
</dbReference>
<protein>
    <recommendedName>
        <fullName evidence="2">protein-tyrosine-phosphatase</fullName>
        <ecNumber evidence="2">3.1.3.48</ecNumber>
    </recommendedName>
</protein>
<dbReference type="CDD" id="cd00063">
    <property type="entry name" value="FN3"/>
    <property type="match status" value="3"/>
</dbReference>
<name>A0ABD0LBV2_9CAEN</name>
<dbReference type="InterPro" id="IPR050713">
    <property type="entry name" value="RTP_Phos/Ushers"/>
</dbReference>
<comment type="caution">
    <text evidence="15">The sequence shown here is derived from an EMBL/GenBank/DDBJ whole genome shotgun (WGS) entry which is preliminary data.</text>
</comment>
<dbReference type="PANTHER" id="PTHR46957">
    <property type="entry name" value="CYTOKINE RECEPTOR"/>
    <property type="match status" value="1"/>
</dbReference>
<dbReference type="SUPFAM" id="SSF49265">
    <property type="entry name" value="Fibronectin type III"/>
    <property type="match status" value="3"/>
</dbReference>
<dbReference type="InterPro" id="IPR000242">
    <property type="entry name" value="PTP_cat"/>
</dbReference>
<dbReference type="FunFam" id="3.90.190.10:FF:000102">
    <property type="entry name" value="Receptor-type tyrosine-protein phosphatase"/>
    <property type="match status" value="1"/>
</dbReference>
<dbReference type="InterPro" id="IPR013783">
    <property type="entry name" value="Ig-like_fold"/>
</dbReference>
<keyword evidence="9" id="KW-0472">Membrane</keyword>
<reference evidence="15 16" key="1">
    <citation type="journal article" date="2023" name="Sci. Data">
        <title>Genome assembly of the Korean intertidal mud-creeper Batillaria attramentaria.</title>
        <authorList>
            <person name="Patra A.K."/>
            <person name="Ho P.T."/>
            <person name="Jun S."/>
            <person name="Lee S.J."/>
            <person name="Kim Y."/>
            <person name="Won Y.J."/>
        </authorList>
    </citation>
    <scope>NUCLEOTIDE SEQUENCE [LARGE SCALE GENOMIC DNA]</scope>
    <source>
        <strain evidence="15">Wonlab-2016</strain>
    </source>
</reference>
<comment type="catalytic activity">
    <reaction evidence="11">
        <text>O-phospho-L-tyrosyl-[protein] + H2O = L-tyrosyl-[protein] + phosphate</text>
        <dbReference type="Rhea" id="RHEA:10684"/>
        <dbReference type="Rhea" id="RHEA-COMP:10136"/>
        <dbReference type="Rhea" id="RHEA-COMP:20101"/>
        <dbReference type="ChEBI" id="CHEBI:15377"/>
        <dbReference type="ChEBI" id="CHEBI:43474"/>
        <dbReference type="ChEBI" id="CHEBI:46858"/>
        <dbReference type="ChEBI" id="CHEBI:61978"/>
        <dbReference type="EC" id="3.1.3.48"/>
    </reaction>
</comment>
<dbReference type="PROSITE" id="PS50853">
    <property type="entry name" value="FN3"/>
    <property type="match status" value="4"/>
</dbReference>
<keyword evidence="10" id="KW-0325">Glycoprotein</keyword>
<feature type="domain" description="Fibronectin type-III" evidence="14">
    <location>
        <begin position="595"/>
        <end position="691"/>
    </location>
</feature>
<dbReference type="InterPro" id="IPR000387">
    <property type="entry name" value="Tyr_Pase_dom"/>
</dbReference>
<dbReference type="Gene3D" id="2.60.40.10">
    <property type="entry name" value="Immunoglobulins"/>
    <property type="match status" value="4"/>
</dbReference>
<keyword evidence="16" id="KW-1185">Reference proteome</keyword>
<dbReference type="CDD" id="cd00055">
    <property type="entry name" value="EGF_Lam"/>
    <property type="match status" value="1"/>
</dbReference>
<keyword evidence="7" id="KW-0904">Protein phosphatase</keyword>
<accession>A0ABD0LBV2</accession>
<dbReference type="PRINTS" id="PR00700">
    <property type="entry name" value="PRTYPHPHTASE"/>
</dbReference>
<dbReference type="PROSITE" id="PS50055">
    <property type="entry name" value="TYR_PHOSPHATASE_PTP"/>
    <property type="match status" value="2"/>
</dbReference>
<dbReference type="EC" id="3.1.3.48" evidence="2"/>
<dbReference type="InterPro" id="IPR002049">
    <property type="entry name" value="LE_dom"/>
</dbReference>
<dbReference type="PANTHER" id="PTHR46957:SF3">
    <property type="entry name" value="CYTOKINE RECEPTOR"/>
    <property type="match status" value="1"/>
</dbReference>
<evidence type="ECO:0000259" key="13">
    <source>
        <dbReference type="PROSITE" id="PS50056"/>
    </source>
</evidence>
<dbReference type="InterPro" id="IPR003595">
    <property type="entry name" value="Tyr_Pase_cat"/>
</dbReference>
<keyword evidence="3" id="KW-0245">EGF-like domain</keyword>
<dbReference type="CDD" id="cd00064">
    <property type="entry name" value="FU"/>
    <property type="match status" value="1"/>
</dbReference>
<dbReference type="Pfam" id="PF00041">
    <property type="entry name" value="fn3"/>
    <property type="match status" value="3"/>
</dbReference>
<dbReference type="GO" id="GO:0004725">
    <property type="term" value="F:protein tyrosine phosphatase activity"/>
    <property type="evidence" value="ECO:0007669"/>
    <property type="project" value="UniProtKB-EC"/>
</dbReference>
<keyword evidence="8" id="KW-1133">Transmembrane helix</keyword>
<comment type="subcellular location">
    <subcellularLocation>
        <location evidence="1">Membrane</location>
        <topology evidence="1">Single-pass membrane protein</topology>
    </subcellularLocation>
</comment>
<feature type="domain" description="Fibronectin type-III" evidence="14">
    <location>
        <begin position="168"/>
        <end position="284"/>
    </location>
</feature>
<evidence type="ECO:0000256" key="8">
    <source>
        <dbReference type="ARBA" id="ARBA00022989"/>
    </source>
</evidence>
<dbReference type="InterPro" id="IPR016130">
    <property type="entry name" value="Tyr_Pase_AS"/>
</dbReference>